<evidence type="ECO:0000256" key="1">
    <source>
        <dbReference type="ARBA" id="ARBA00001970"/>
    </source>
</evidence>
<organism evidence="10 11">
    <name type="scientific">Coniophora puteana (strain RWD-64-598)</name>
    <name type="common">Brown rot fungus</name>
    <dbReference type="NCBI Taxonomy" id="741705"/>
    <lineage>
        <taxon>Eukaryota</taxon>
        <taxon>Fungi</taxon>
        <taxon>Dikarya</taxon>
        <taxon>Basidiomycota</taxon>
        <taxon>Agaricomycotina</taxon>
        <taxon>Agaricomycetes</taxon>
        <taxon>Agaricomycetidae</taxon>
        <taxon>Boletales</taxon>
        <taxon>Coniophorineae</taxon>
        <taxon>Coniophoraceae</taxon>
        <taxon>Coniophora</taxon>
    </lineage>
</organism>
<comment type="similarity">
    <text evidence="7">Belongs to the chloroperoxidase family.</text>
</comment>
<name>A0A5M3MK94_CONPW</name>
<evidence type="ECO:0000259" key="9">
    <source>
        <dbReference type="PROSITE" id="PS51405"/>
    </source>
</evidence>
<dbReference type="Pfam" id="PF01328">
    <property type="entry name" value="Peroxidase_2"/>
    <property type="match status" value="1"/>
</dbReference>
<proteinExistence type="inferred from homology"/>
<feature type="region of interest" description="Disordered" evidence="8">
    <location>
        <begin position="277"/>
        <end position="299"/>
    </location>
</feature>
<keyword evidence="6" id="KW-0408">Iron</keyword>
<dbReference type="OMA" id="NFAPTFC"/>
<evidence type="ECO:0000256" key="7">
    <source>
        <dbReference type="ARBA" id="ARBA00025795"/>
    </source>
</evidence>
<dbReference type="EMBL" id="JH711580">
    <property type="protein sequence ID" value="EIW79642.1"/>
    <property type="molecule type" value="Genomic_DNA"/>
</dbReference>
<keyword evidence="4" id="KW-0479">Metal-binding</keyword>
<dbReference type="GeneID" id="19207965"/>
<evidence type="ECO:0000256" key="5">
    <source>
        <dbReference type="ARBA" id="ARBA00023002"/>
    </source>
</evidence>
<keyword evidence="5" id="KW-0560">Oxidoreductase</keyword>
<sequence>MPGVLTKISVPFVDLSIFTWDFFLALLNLFSRKRKVGHVTPEGHPGYRGHWPEWKAARPEDSRCSCPALNAMANHGIIARSGKNISFIEMNHQIRATYNFAASFCSFVPHFAARMLDKSYNKDNFDLHDLDKHNGIEHDNSITRRDLHFQPDQWIKHQPFIDELLDSASGKDKDGHTLLTVEDIAKFAGRRRLQAKTHNPNYTRSLFHDVFGSSNNATLLTIFGGRVDDLRTILHEERLPEGWESRIRKPHGLTIAAFNASVLAVERGTRRVEAELRKKHKEGGTKIEVDHHDELAAAK</sequence>
<dbReference type="InterPro" id="IPR000028">
    <property type="entry name" value="Chloroperoxidase"/>
</dbReference>
<keyword evidence="11" id="KW-1185">Reference proteome</keyword>
<reference evidence="11" key="1">
    <citation type="journal article" date="2012" name="Science">
        <title>The Paleozoic origin of enzymatic lignin decomposition reconstructed from 31 fungal genomes.</title>
        <authorList>
            <person name="Floudas D."/>
            <person name="Binder M."/>
            <person name="Riley R."/>
            <person name="Barry K."/>
            <person name="Blanchette R.A."/>
            <person name="Henrissat B."/>
            <person name="Martinez A.T."/>
            <person name="Otillar R."/>
            <person name="Spatafora J.W."/>
            <person name="Yadav J.S."/>
            <person name="Aerts A."/>
            <person name="Benoit I."/>
            <person name="Boyd A."/>
            <person name="Carlson A."/>
            <person name="Copeland A."/>
            <person name="Coutinho P.M."/>
            <person name="de Vries R.P."/>
            <person name="Ferreira P."/>
            <person name="Findley K."/>
            <person name="Foster B."/>
            <person name="Gaskell J."/>
            <person name="Glotzer D."/>
            <person name="Gorecki P."/>
            <person name="Heitman J."/>
            <person name="Hesse C."/>
            <person name="Hori C."/>
            <person name="Igarashi K."/>
            <person name="Jurgens J.A."/>
            <person name="Kallen N."/>
            <person name="Kersten P."/>
            <person name="Kohler A."/>
            <person name="Kuees U."/>
            <person name="Kumar T.K.A."/>
            <person name="Kuo A."/>
            <person name="LaButti K."/>
            <person name="Larrondo L.F."/>
            <person name="Lindquist E."/>
            <person name="Ling A."/>
            <person name="Lombard V."/>
            <person name="Lucas S."/>
            <person name="Lundell T."/>
            <person name="Martin R."/>
            <person name="McLaughlin D.J."/>
            <person name="Morgenstern I."/>
            <person name="Morin E."/>
            <person name="Murat C."/>
            <person name="Nagy L.G."/>
            <person name="Nolan M."/>
            <person name="Ohm R.A."/>
            <person name="Patyshakuliyeva A."/>
            <person name="Rokas A."/>
            <person name="Ruiz-Duenas F.J."/>
            <person name="Sabat G."/>
            <person name="Salamov A."/>
            <person name="Samejima M."/>
            <person name="Schmutz J."/>
            <person name="Slot J.C."/>
            <person name="St John F."/>
            <person name="Stenlid J."/>
            <person name="Sun H."/>
            <person name="Sun S."/>
            <person name="Syed K."/>
            <person name="Tsang A."/>
            <person name="Wiebenga A."/>
            <person name="Young D."/>
            <person name="Pisabarro A."/>
            <person name="Eastwood D.C."/>
            <person name="Martin F."/>
            <person name="Cullen D."/>
            <person name="Grigoriev I.V."/>
            <person name="Hibbett D.S."/>
        </authorList>
    </citation>
    <scope>NUCLEOTIDE SEQUENCE [LARGE SCALE GENOMIC DNA]</scope>
    <source>
        <strain evidence="11">RWD-64-598 SS2</strain>
    </source>
</reference>
<evidence type="ECO:0000313" key="10">
    <source>
        <dbReference type="EMBL" id="EIW79642.1"/>
    </source>
</evidence>
<gene>
    <name evidence="10" type="primary">HTP1</name>
    <name evidence="10" type="ORF">CONPUDRAFT_58635</name>
</gene>
<dbReference type="OrthoDB" id="407298at2759"/>
<evidence type="ECO:0000256" key="6">
    <source>
        <dbReference type="ARBA" id="ARBA00023004"/>
    </source>
</evidence>
<evidence type="ECO:0000256" key="3">
    <source>
        <dbReference type="ARBA" id="ARBA00022617"/>
    </source>
</evidence>
<feature type="domain" description="Heme haloperoxidase family profile" evidence="9">
    <location>
        <begin position="50"/>
        <end position="260"/>
    </location>
</feature>
<dbReference type="SUPFAM" id="SSF47571">
    <property type="entry name" value="Cloroperoxidase"/>
    <property type="match status" value="1"/>
</dbReference>
<accession>A0A5M3MK94</accession>
<evidence type="ECO:0000256" key="8">
    <source>
        <dbReference type="SAM" id="MobiDB-lite"/>
    </source>
</evidence>
<dbReference type="PANTHER" id="PTHR33577:SF18">
    <property type="entry name" value="HEME HALOPEROXIDASE FAMILY PROFILE DOMAIN-CONTAINING PROTEIN"/>
    <property type="match status" value="1"/>
</dbReference>
<dbReference type="AlphaFoldDB" id="A0A5M3MK94"/>
<comment type="caution">
    <text evidence="10">The sequence shown here is derived from an EMBL/GenBank/DDBJ whole genome shotgun (WGS) entry which is preliminary data.</text>
</comment>
<dbReference type="GO" id="GO:0046872">
    <property type="term" value="F:metal ion binding"/>
    <property type="evidence" value="ECO:0007669"/>
    <property type="project" value="UniProtKB-KW"/>
</dbReference>
<dbReference type="PANTHER" id="PTHR33577">
    <property type="entry name" value="STERIGMATOCYSTIN BIOSYNTHESIS PEROXIDASE STCC-RELATED"/>
    <property type="match status" value="1"/>
</dbReference>
<keyword evidence="3" id="KW-0349">Heme</keyword>
<evidence type="ECO:0000256" key="2">
    <source>
        <dbReference type="ARBA" id="ARBA00022559"/>
    </source>
</evidence>
<protein>
    <submittedName>
        <fullName evidence="10">Heme-thiolate peroxidase aromatic peroxygenase</fullName>
    </submittedName>
</protein>
<dbReference type="Gene3D" id="1.10.489.10">
    <property type="entry name" value="Chloroperoxidase-like"/>
    <property type="match status" value="1"/>
</dbReference>
<dbReference type="InterPro" id="IPR036851">
    <property type="entry name" value="Chloroperoxidase-like_sf"/>
</dbReference>
<keyword evidence="2 10" id="KW-0575">Peroxidase</keyword>
<dbReference type="PROSITE" id="PS51405">
    <property type="entry name" value="HEME_HALOPEROXIDASE"/>
    <property type="match status" value="1"/>
</dbReference>
<evidence type="ECO:0000313" key="11">
    <source>
        <dbReference type="Proteomes" id="UP000053558"/>
    </source>
</evidence>
<dbReference type="Proteomes" id="UP000053558">
    <property type="component" value="Unassembled WGS sequence"/>
</dbReference>
<evidence type="ECO:0000256" key="4">
    <source>
        <dbReference type="ARBA" id="ARBA00022723"/>
    </source>
</evidence>
<dbReference type="KEGG" id="cput:CONPUDRAFT_58635"/>
<dbReference type="RefSeq" id="XP_007769772.1">
    <property type="nucleotide sequence ID" value="XM_007771582.1"/>
</dbReference>
<dbReference type="GO" id="GO:0004601">
    <property type="term" value="F:peroxidase activity"/>
    <property type="evidence" value="ECO:0007669"/>
    <property type="project" value="UniProtKB-KW"/>
</dbReference>
<comment type="cofactor">
    <cofactor evidence="1">
        <name>heme b</name>
        <dbReference type="ChEBI" id="CHEBI:60344"/>
    </cofactor>
</comment>